<accession>A0A2X2C707</accession>
<dbReference type="RefSeq" id="WP_010795249.1">
    <property type="nucleotide sequence ID" value="NZ_CP069262.1"/>
</dbReference>
<evidence type="ECO:0000313" key="3">
    <source>
        <dbReference type="Proteomes" id="UP000250443"/>
    </source>
</evidence>
<dbReference type="Proteomes" id="UP000626180">
    <property type="component" value="Unassembled WGS sequence"/>
</dbReference>
<gene>
    <name evidence="1" type="ORF">IRZ65_05890</name>
    <name evidence="2" type="ORF">NCTC11842_01248</name>
</gene>
<protein>
    <submittedName>
        <fullName evidence="2">Membrane protein</fullName>
    </submittedName>
</protein>
<evidence type="ECO:0000313" key="4">
    <source>
        <dbReference type="Proteomes" id="UP000626180"/>
    </source>
</evidence>
<dbReference type="EMBL" id="UAUF01000009">
    <property type="protein sequence ID" value="SPZ03907.1"/>
    <property type="molecule type" value="Genomic_DNA"/>
</dbReference>
<dbReference type="Proteomes" id="UP000250443">
    <property type="component" value="Unassembled WGS sequence"/>
</dbReference>
<reference evidence="2 3" key="1">
    <citation type="submission" date="2018-06" db="EMBL/GenBank/DDBJ databases">
        <authorList>
            <consortium name="Pathogen Informatics"/>
            <person name="Doyle S."/>
        </authorList>
    </citation>
    <scope>NUCLEOTIDE SEQUENCE [LARGE SCALE GENOMIC DNA]</scope>
    <source>
        <strain evidence="2 3">NCTC11842</strain>
    </source>
</reference>
<reference evidence="1 4" key="2">
    <citation type="submission" date="2020-10" db="EMBL/GenBank/DDBJ databases">
        <title>Genome sequences of Pseudomonas isolates.</title>
        <authorList>
            <person name="Wessels L."/>
            <person name="Reich F."/>
            <person name="Hammerl J."/>
        </authorList>
    </citation>
    <scope>NUCLEOTIDE SEQUENCE [LARGE SCALE GENOMIC DNA]</scope>
    <source>
        <strain evidence="1 4">20-MO00624-0</strain>
    </source>
</reference>
<evidence type="ECO:0000313" key="2">
    <source>
        <dbReference type="EMBL" id="SPZ03907.1"/>
    </source>
</evidence>
<dbReference type="AlphaFoldDB" id="A0A2X2C707"/>
<dbReference type="EMBL" id="JADMCD010000002">
    <property type="protein sequence ID" value="MBF8640205.1"/>
    <property type="molecule type" value="Genomic_DNA"/>
</dbReference>
<sequence length="60" mass="6304">MSDPFERAVAFPPPVLGEGCTQRYDPDALNEDSGTDFPGAAELWQNLLAGSTSGESESGD</sequence>
<name>A0A2X2C707_PSELU</name>
<organism evidence="2 3">
    <name type="scientific">Pseudomonas luteola</name>
    <dbReference type="NCBI Taxonomy" id="47886"/>
    <lineage>
        <taxon>Bacteria</taxon>
        <taxon>Pseudomonadati</taxon>
        <taxon>Pseudomonadota</taxon>
        <taxon>Gammaproteobacteria</taxon>
        <taxon>Pseudomonadales</taxon>
        <taxon>Pseudomonadaceae</taxon>
        <taxon>Pseudomonas</taxon>
    </lineage>
</organism>
<keyword evidence="4" id="KW-1185">Reference proteome</keyword>
<proteinExistence type="predicted"/>
<evidence type="ECO:0000313" key="1">
    <source>
        <dbReference type="EMBL" id="MBF8640205.1"/>
    </source>
</evidence>